<gene>
    <name evidence="1" type="ORF">GA629_08285</name>
</gene>
<reference evidence="1 2" key="1">
    <citation type="journal article" date="2019" name="Nat. Med.">
        <title>A library of human gut bacterial isolates paired with longitudinal multiomics data enables mechanistic microbiome research.</title>
        <authorList>
            <person name="Poyet M."/>
            <person name="Groussin M."/>
            <person name="Gibbons S.M."/>
            <person name="Avila-Pacheco J."/>
            <person name="Jiang X."/>
            <person name="Kearney S.M."/>
            <person name="Perrotta A.R."/>
            <person name="Berdy B."/>
            <person name="Zhao S."/>
            <person name="Lieberman T.D."/>
            <person name="Swanson P.K."/>
            <person name="Smith M."/>
            <person name="Roesemann S."/>
            <person name="Alexander J.E."/>
            <person name="Rich S.A."/>
            <person name="Livny J."/>
            <person name="Vlamakis H."/>
            <person name="Clish C."/>
            <person name="Bullock K."/>
            <person name="Deik A."/>
            <person name="Scott J."/>
            <person name="Pierce K.A."/>
            <person name="Xavier R.J."/>
            <person name="Alm E.J."/>
        </authorList>
    </citation>
    <scope>NUCLEOTIDE SEQUENCE [LARGE SCALE GENOMIC DNA]</scope>
    <source>
        <strain evidence="1 2">BIOML-A105</strain>
    </source>
</reference>
<protein>
    <submittedName>
        <fullName evidence="1">Uncharacterized protein</fullName>
    </submittedName>
</protein>
<dbReference type="EMBL" id="WDIP01000010">
    <property type="protein sequence ID" value="KAB5883357.1"/>
    <property type="molecule type" value="Genomic_DNA"/>
</dbReference>
<dbReference type="Proteomes" id="UP000470200">
    <property type="component" value="Unassembled WGS sequence"/>
</dbReference>
<dbReference type="AlphaFoldDB" id="A0A6A2R958"/>
<comment type="caution">
    <text evidence="1">The sequence shown here is derived from an EMBL/GenBank/DDBJ whole genome shotgun (WGS) entry which is preliminary data.</text>
</comment>
<organism evidence="1 2">
    <name type="scientific">Bifidobacterium adolescentis</name>
    <dbReference type="NCBI Taxonomy" id="1680"/>
    <lineage>
        <taxon>Bacteria</taxon>
        <taxon>Bacillati</taxon>
        <taxon>Actinomycetota</taxon>
        <taxon>Actinomycetes</taxon>
        <taxon>Bifidobacteriales</taxon>
        <taxon>Bifidobacteriaceae</taxon>
        <taxon>Bifidobacterium</taxon>
    </lineage>
</organism>
<evidence type="ECO:0000313" key="2">
    <source>
        <dbReference type="Proteomes" id="UP000470200"/>
    </source>
</evidence>
<accession>A0A6A2R958</accession>
<proteinExistence type="predicted"/>
<name>A0A6A2R958_BIFAD</name>
<sequence length="263" mass="29357">MLRRRLDPPQKAAIAVSVAVPLAAGITYVALRTDWLRQVGRWLAWAGGALAAGLAQIAAWPWAGIGYAFLVIAATIAVTAFLGWTAFLVPNAVGMLWHWRLTPTETLRAMAVVACGVGANVAAMVWWIHYSIWTGDGRAFHVWDYLWLWLCVIEPFFWFRLAGLSHRPAEALCGAAHFIAPRQVTACERLLDSLDRFGKDHCTGEKTPFGGDDEYALELTTVESRRNEWIRDNLDDLDAYAEYHPSFAKALGEWRTAQAKENE</sequence>
<evidence type="ECO:0000313" key="1">
    <source>
        <dbReference type="EMBL" id="KAB5883357.1"/>
    </source>
</evidence>